<dbReference type="SUPFAM" id="SSF48225">
    <property type="entry name" value="Seven-hairpin glycosidases"/>
    <property type="match status" value="1"/>
</dbReference>
<dbReference type="InterPro" id="IPR050749">
    <property type="entry name" value="Glycosyl_Hydrolase_47"/>
</dbReference>
<evidence type="ECO:0000256" key="6">
    <source>
        <dbReference type="RuleBase" id="RU361193"/>
    </source>
</evidence>
<sequence>MAASATITASSAARLFLLSPVLLIATDVVPKPMVARWISVLLLFGVALLLLSRRTSASNYGSQDQKRLETPLAPATETNGKLNSRPPLRFTPSSDFNWSTAKLFFPVKPLTPLPRGPRRQLAKIQHNFGAHVRNDPVTDKRRLAVREAFVRSWDSYKKYAWLDDELKPVSAGSKNPFGGWAATLVDALDTLWIMDLQDEFFQAAQAMVDVDFGKTEETGVNLFETTIRHLGGLLSAYDLSDSWVCHQIEDHF</sequence>
<name>A0ABR2J337_9PEZI</name>
<organism evidence="9 10">
    <name type="scientific">Apiospora arundinis</name>
    <dbReference type="NCBI Taxonomy" id="335852"/>
    <lineage>
        <taxon>Eukaryota</taxon>
        <taxon>Fungi</taxon>
        <taxon>Dikarya</taxon>
        <taxon>Ascomycota</taxon>
        <taxon>Pezizomycotina</taxon>
        <taxon>Sordariomycetes</taxon>
        <taxon>Xylariomycetidae</taxon>
        <taxon>Amphisphaeriales</taxon>
        <taxon>Apiosporaceae</taxon>
        <taxon>Apiospora</taxon>
    </lineage>
</organism>
<dbReference type="Gene3D" id="1.50.10.10">
    <property type="match status" value="1"/>
</dbReference>
<dbReference type="EC" id="3.2.1.-" evidence="6"/>
<keyword evidence="6" id="KW-0326">Glycosidase</keyword>
<evidence type="ECO:0000256" key="5">
    <source>
        <dbReference type="ARBA" id="ARBA00023157"/>
    </source>
</evidence>
<keyword evidence="5" id="KW-1015">Disulfide bond</keyword>
<dbReference type="PRINTS" id="PR00747">
    <property type="entry name" value="GLYHDRLASE47"/>
</dbReference>
<evidence type="ECO:0000313" key="9">
    <source>
        <dbReference type="EMBL" id="KAK8872285.1"/>
    </source>
</evidence>
<dbReference type="InterPro" id="IPR036026">
    <property type="entry name" value="Seven-hairpin_glycosidases"/>
</dbReference>
<feature type="transmembrane region" description="Helical" evidence="8">
    <location>
        <begin position="33"/>
        <end position="51"/>
    </location>
</feature>
<keyword evidence="8" id="KW-1133">Transmembrane helix</keyword>
<dbReference type="InterPro" id="IPR012341">
    <property type="entry name" value="6hp_glycosidase-like_sf"/>
</dbReference>
<evidence type="ECO:0000256" key="1">
    <source>
        <dbReference type="ARBA" id="ARBA00001913"/>
    </source>
</evidence>
<comment type="caution">
    <text evidence="9">The sequence shown here is derived from an EMBL/GenBank/DDBJ whole genome shotgun (WGS) entry which is preliminary data.</text>
</comment>
<gene>
    <name evidence="9" type="ORF">PGQ11_002799</name>
</gene>
<dbReference type="EMBL" id="JAPCWZ010000003">
    <property type="protein sequence ID" value="KAK8872285.1"/>
    <property type="molecule type" value="Genomic_DNA"/>
</dbReference>
<keyword evidence="8" id="KW-0812">Transmembrane</keyword>
<dbReference type="PANTHER" id="PTHR11742:SF89">
    <property type="entry name" value="ALPHA-1,2-MANNOSIDASE"/>
    <property type="match status" value="1"/>
</dbReference>
<keyword evidence="4 6" id="KW-0378">Hydrolase</keyword>
<comment type="similarity">
    <text evidence="3 6">Belongs to the glycosyl hydrolase 47 family.</text>
</comment>
<dbReference type="InterPro" id="IPR001382">
    <property type="entry name" value="Glyco_hydro_47"/>
</dbReference>
<evidence type="ECO:0000256" key="3">
    <source>
        <dbReference type="ARBA" id="ARBA00007658"/>
    </source>
</evidence>
<comment type="cofactor">
    <cofactor evidence="1">
        <name>Ca(2+)</name>
        <dbReference type="ChEBI" id="CHEBI:29108"/>
    </cofactor>
</comment>
<evidence type="ECO:0000256" key="2">
    <source>
        <dbReference type="ARBA" id="ARBA00004922"/>
    </source>
</evidence>
<dbReference type="PANTHER" id="PTHR11742">
    <property type="entry name" value="MANNOSYL-OLIGOSACCHARIDE ALPHA-1,2-MANNOSIDASE-RELATED"/>
    <property type="match status" value="1"/>
</dbReference>
<reference evidence="9 10" key="1">
    <citation type="journal article" date="2024" name="IMA Fungus">
        <title>Apiospora arundinis, a panoply of carbohydrate-active enzymes and secondary metabolites.</title>
        <authorList>
            <person name="Sorensen T."/>
            <person name="Petersen C."/>
            <person name="Muurmann A.T."/>
            <person name="Christiansen J.V."/>
            <person name="Brundto M.L."/>
            <person name="Overgaard C.K."/>
            <person name="Boysen A.T."/>
            <person name="Wollenberg R.D."/>
            <person name="Larsen T.O."/>
            <person name="Sorensen J.L."/>
            <person name="Nielsen K.L."/>
            <person name="Sondergaard T.E."/>
        </authorList>
    </citation>
    <scope>NUCLEOTIDE SEQUENCE [LARGE SCALE GENOMIC DNA]</scope>
    <source>
        <strain evidence="9 10">AAU 773</strain>
    </source>
</reference>
<proteinExistence type="inferred from homology"/>
<evidence type="ECO:0000256" key="7">
    <source>
        <dbReference type="SAM" id="MobiDB-lite"/>
    </source>
</evidence>
<evidence type="ECO:0000256" key="4">
    <source>
        <dbReference type="ARBA" id="ARBA00022801"/>
    </source>
</evidence>
<comment type="pathway">
    <text evidence="2">Protein modification; protein glycosylation.</text>
</comment>
<protein>
    <recommendedName>
        <fullName evidence="6">alpha-1,2-Mannosidase</fullName>
        <ecNumber evidence="6">3.2.1.-</ecNumber>
    </recommendedName>
</protein>
<keyword evidence="10" id="KW-1185">Reference proteome</keyword>
<evidence type="ECO:0000313" key="10">
    <source>
        <dbReference type="Proteomes" id="UP001390339"/>
    </source>
</evidence>
<accession>A0ABR2J337</accession>
<dbReference type="Pfam" id="PF01532">
    <property type="entry name" value="Glyco_hydro_47"/>
    <property type="match status" value="1"/>
</dbReference>
<keyword evidence="8" id="KW-0472">Membrane</keyword>
<evidence type="ECO:0000256" key="8">
    <source>
        <dbReference type="SAM" id="Phobius"/>
    </source>
</evidence>
<feature type="region of interest" description="Disordered" evidence="7">
    <location>
        <begin position="60"/>
        <end position="86"/>
    </location>
</feature>
<dbReference type="Proteomes" id="UP001390339">
    <property type="component" value="Unassembled WGS sequence"/>
</dbReference>
<dbReference type="GO" id="GO:0016787">
    <property type="term" value="F:hydrolase activity"/>
    <property type="evidence" value="ECO:0007669"/>
    <property type="project" value="UniProtKB-KW"/>
</dbReference>